<sequence length="88" mass="10352">MKVTAFVKYDLYPHYIVLEGELQENFDVKTSCGTFNHAKVITVKPISELDDHRENYENIRKAYDRLHTKLKVDILKQHGVDFINTDKL</sequence>
<organism evidence="1">
    <name type="scientific">Salmonella phage SalP219</name>
    <dbReference type="NCBI Taxonomy" id="3158864"/>
    <lineage>
        <taxon>Viruses</taxon>
        <taxon>Duplodnaviria</taxon>
        <taxon>Heunggongvirae</taxon>
        <taxon>Uroviricota</taxon>
        <taxon>Caudoviricetes</taxon>
        <taxon>Vequintavirinae</taxon>
        <taxon>Seunavirus</taxon>
    </lineage>
</organism>
<reference evidence="1" key="1">
    <citation type="submission" date="2024-04" db="EMBL/GenBank/DDBJ databases">
        <authorList>
            <person name="Jaglan A.B."/>
            <person name="Vashisth M."/>
            <person name="Anand T."/>
            <person name="Virmani N."/>
            <person name="Bera B."/>
            <person name="Vaid R."/>
        </authorList>
    </citation>
    <scope>NUCLEOTIDE SEQUENCE</scope>
</reference>
<evidence type="ECO:0000313" key="1">
    <source>
        <dbReference type="EMBL" id="XBS49782.1"/>
    </source>
</evidence>
<protein>
    <submittedName>
        <fullName evidence="1">Uncharacterized protein</fullName>
    </submittedName>
</protein>
<accession>A0AAU7PIG3</accession>
<name>A0AAU7PIG3_9CAUD</name>
<dbReference type="EMBL" id="PP595732">
    <property type="protein sequence ID" value="XBS49782.1"/>
    <property type="molecule type" value="Genomic_DNA"/>
</dbReference>
<proteinExistence type="predicted"/>